<dbReference type="PANTHER" id="PTHR11717">
    <property type="entry name" value="LOW MOLECULAR WEIGHT PROTEIN TYROSINE PHOSPHATASE"/>
    <property type="match status" value="1"/>
</dbReference>
<evidence type="ECO:0000259" key="6">
    <source>
        <dbReference type="SMART" id="SM00226"/>
    </source>
</evidence>
<dbReference type="InterPro" id="IPR050438">
    <property type="entry name" value="LMW_PTPase"/>
</dbReference>
<dbReference type="CDD" id="cd16343">
    <property type="entry name" value="LMWPTP"/>
    <property type="match status" value="1"/>
</dbReference>
<dbReference type="EMBL" id="JBHRSS010000008">
    <property type="protein sequence ID" value="MFC3105700.1"/>
    <property type="molecule type" value="Genomic_DNA"/>
</dbReference>
<dbReference type="InterPro" id="IPR023485">
    <property type="entry name" value="Ptyr_pPase"/>
</dbReference>
<comment type="caution">
    <text evidence="7">The sequence shown here is derived from an EMBL/GenBank/DDBJ whole genome shotgun (WGS) entry which is preliminary data.</text>
</comment>
<evidence type="ECO:0000256" key="3">
    <source>
        <dbReference type="ARBA" id="ARBA00022801"/>
    </source>
</evidence>
<gene>
    <name evidence="7" type="ORF">ACFOSU_17640</name>
</gene>
<dbReference type="InterPro" id="IPR017867">
    <property type="entry name" value="Tyr_phospatase_low_mol_wt"/>
</dbReference>
<evidence type="ECO:0000313" key="7">
    <source>
        <dbReference type="EMBL" id="MFC3105700.1"/>
    </source>
</evidence>
<dbReference type="Proteomes" id="UP001595462">
    <property type="component" value="Unassembled WGS sequence"/>
</dbReference>
<evidence type="ECO:0000256" key="4">
    <source>
        <dbReference type="ARBA" id="ARBA00022912"/>
    </source>
</evidence>
<dbReference type="RefSeq" id="WP_380691235.1">
    <property type="nucleotide sequence ID" value="NZ_JBHRSS010000008.1"/>
</dbReference>
<organism evidence="7 8">
    <name type="scientific">Salinisphaera aquimarina</name>
    <dbReference type="NCBI Taxonomy" id="2094031"/>
    <lineage>
        <taxon>Bacteria</taxon>
        <taxon>Pseudomonadati</taxon>
        <taxon>Pseudomonadota</taxon>
        <taxon>Gammaproteobacteria</taxon>
        <taxon>Salinisphaerales</taxon>
        <taxon>Salinisphaeraceae</taxon>
        <taxon>Salinisphaera</taxon>
    </lineage>
</organism>
<dbReference type="InterPro" id="IPR036196">
    <property type="entry name" value="Ptyr_pPase_sf"/>
</dbReference>
<dbReference type="SUPFAM" id="SSF52788">
    <property type="entry name" value="Phosphotyrosine protein phosphatases I"/>
    <property type="match status" value="1"/>
</dbReference>
<keyword evidence="3 7" id="KW-0378">Hydrolase</keyword>
<evidence type="ECO:0000256" key="5">
    <source>
        <dbReference type="ARBA" id="ARBA00051722"/>
    </source>
</evidence>
<proteinExistence type="inferred from homology"/>
<evidence type="ECO:0000256" key="2">
    <source>
        <dbReference type="ARBA" id="ARBA00013064"/>
    </source>
</evidence>
<keyword evidence="8" id="KW-1185">Reference proteome</keyword>
<comment type="similarity">
    <text evidence="1">Belongs to the low molecular weight phosphotyrosine protein phosphatase family.</text>
</comment>
<sequence length="154" mass="17287">MNVKSVLCVCTGNICRSPYAEGLLRRDLPGVNVSSAGIGAVVGGEMPEAAANIAIRQRLDLQDHRGRQITSQILREHELVLVMEEGQKNWLADRFPESRGRVFLVSHWDDKKDVPDPFRHSEEFFEEVFVALAEYVSDWAAKLAPRSPSRTAVR</sequence>
<dbReference type="EC" id="3.1.3.48" evidence="2"/>
<reference evidence="8" key="1">
    <citation type="journal article" date="2019" name="Int. J. Syst. Evol. Microbiol.">
        <title>The Global Catalogue of Microorganisms (GCM) 10K type strain sequencing project: providing services to taxonomists for standard genome sequencing and annotation.</title>
        <authorList>
            <consortium name="The Broad Institute Genomics Platform"/>
            <consortium name="The Broad Institute Genome Sequencing Center for Infectious Disease"/>
            <person name="Wu L."/>
            <person name="Ma J."/>
        </authorList>
    </citation>
    <scope>NUCLEOTIDE SEQUENCE [LARGE SCALE GENOMIC DNA]</scope>
    <source>
        <strain evidence="8">KCTC 52640</strain>
    </source>
</reference>
<dbReference type="SMART" id="SM00226">
    <property type="entry name" value="LMWPc"/>
    <property type="match status" value="1"/>
</dbReference>
<evidence type="ECO:0000313" key="8">
    <source>
        <dbReference type="Proteomes" id="UP001595462"/>
    </source>
</evidence>
<dbReference type="PRINTS" id="PR00719">
    <property type="entry name" value="LMWPTPASE"/>
</dbReference>
<protein>
    <recommendedName>
        <fullName evidence="2">protein-tyrosine-phosphatase</fullName>
        <ecNumber evidence="2">3.1.3.48</ecNumber>
    </recommendedName>
</protein>
<dbReference type="Gene3D" id="3.40.50.2300">
    <property type="match status" value="1"/>
</dbReference>
<dbReference type="Pfam" id="PF01451">
    <property type="entry name" value="LMWPc"/>
    <property type="match status" value="1"/>
</dbReference>
<evidence type="ECO:0000256" key="1">
    <source>
        <dbReference type="ARBA" id="ARBA00011063"/>
    </source>
</evidence>
<feature type="domain" description="Phosphotyrosine protein phosphatase I" evidence="6">
    <location>
        <begin position="4"/>
        <end position="142"/>
    </location>
</feature>
<keyword evidence="4" id="KW-0904">Protein phosphatase</keyword>
<name>A0ABV7EV91_9GAMM</name>
<accession>A0ABV7EV91</accession>
<dbReference type="GO" id="GO:0004725">
    <property type="term" value="F:protein tyrosine phosphatase activity"/>
    <property type="evidence" value="ECO:0007669"/>
    <property type="project" value="UniProtKB-EC"/>
</dbReference>
<dbReference type="PANTHER" id="PTHR11717:SF31">
    <property type="entry name" value="LOW MOLECULAR WEIGHT PROTEIN-TYROSINE-PHOSPHATASE ETP-RELATED"/>
    <property type="match status" value="1"/>
</dbReference>
<comment type="catalytic activity">
    <reaction evidence="5">
        <text>O-phospho-L-tyrosyl-[protein] + H2O = L-tyrosyl-[protein] + phosphate</text>
        <dbReference type="Rhea" id="RHEA:10684"/>
        <dbReference type="Rhea" id="RHEA-COMP:10136"/>
        <dbReference type="Rhea" id="RHEA-COMP:20101"/>
        <dbReference type="ChEBI" id="CHEBI:15377"/>
        <dbReference type="ChEBI" id="CHEBI:43474"/>
        <dbReference type="ChEBI" id="CHEBI:46858"/>
        <dbReference type="ChEBI" id="CHEBI:61978"/>
        <dbReference type="EC" id="3.1.3.48"/>
    </reaction>
</comment>